<dbReference type="GO" id="GO:0005829">
    <property type="term" value="C:cytosol"/>
    <property type="evidence" value="ECO:0007669"/>
    <property type="project" value="TreeGrafter"/>
</dbReference>
<dbReference type="Gene3D" id="3.80.10.10">
    <property type="entry name" value="Ribonuclease Inhibitor"/>
    <property type="match status" value="1"/>
</dbReference>
<dbReference type="PANTHER" id="PTHR46512">
    <property type="entry name" value="PEPTIDYLPROLYL ISOMERASE"/>
    <property type="match status" value="1"/>
</dbReference>
<evidence type="ECO:0000313" key="3">
    <source>
        <dbReference type="EMBL" id="KAJ8438019.1"/>
    </source>
</evidence>
<keyword evidence="4" id="KW-1185">Reference proteome</keyword>
<dbReference type="InterPro" id="IPR032675">
    <property type="entry name" value="LRR_dom_sf"/>
</dbReference>
<dbReference type="AlphaFoldDB" id="A0A9Q1K6Y8"/>
<feature type="region of interest" description="Disordered" evidence="1">
    <location>
        <begin position="495"/>
        <end position="526"/>
    </location>
</feature>
<dbReference type="PANTHER" id="PTHR46512:SF1">
    <property type="entry name" value="PEPTIDYLPROLYL ISOMERASE"/>
    <property type="match status" value="1"/>
</dbReference>
<accession>A0A9Q1K6Y8</accession>
<organism evidence="3 4">
    <name type="scientific">Carnegiea gigantea</name>
    <dbReference type="NCBI Taxonomy" id="171969"/>
    <lineage>
        <taxon>Eukaryota</taxon>
        <taxon>Viridiplantae</taxon>
        <taxon>Streptophyta</taxon>
        <taxon>Embryophyta</taxon>
        <taxon>Tracheophyta</taxon>
        <taxon>Spermatophyta</taxon>
        <taxon>Magnoliopsida</taxon>
        <taxon>eudicotyledons</taxon>
        <taxon>Gunneridae</taxon>
        <taxon>Pentapetalae</taxon>
        <taxon>Caryophyllales</taxon>
        <taxon>Cactineae</taxon>
        <taxon>Cactaceae</taxon>
        <taxon>Cactoideae</taxon>
        <taxon>Echinocereeae</taxon>
        <taxon>Carnegiea</taxon>
    </lineage>
</organism>
<dbReference type="EMBL" id="JAKOGI010000273">
    <property type="protein sequence ID" value="KAJ8438019.1"/>
    <property type="molecule type" value="Genomic_DNA"/>
</dbReference>
<dbReference type="OrthoDB" id="612216at2759"/>
<comment type="caution">
    <text evidence="3">The sequence shown here is derived from an EMBL/GenBank/DDBJ whole genome shotgun (WGS) entry which is preliminary data.</text>
</comment>
<feature type="domain" description="F-box/LRR-repeat protein 15/At3g58940/PEG3-like LRR" evidence="2">
    <location>
        <begin position="140"/>
        <end position="250"/>
    </location>
</feature>
<dbReference type="GO" id="GO:0005740">
    <property type="term" value="C:mitochondrial envelope"/>
    <property type="evidence" value="ECO:0007669"/>
    <property type="project" value="TreeGrafter"/>
</dbReference>
<dbReference type="SUPFAM" id="SSF52047">
    <property type="entry name" value="RNI-like"/>
    <property type="match status" value="1"/>
</dbReference>
<dbReference type="Proteomes" id="UP001153076">
    <property type="component" value="Unassembled WGS sequence"/>
</dbReference>
<dbReference type="InterPro" id="IPR055411">
    <property type="entry name" value="LRR_FXL15/At3g58940/PEG3-like"/>
</dbReference>
<dbReference type="GO" id="GO:0044183">
    <property type="term" value="F:protein folding chaperone"/>
    <property type="evidence" value="ECO:0007669"/>
    <property type="project" value="TreeGrafter"/>
</dbReference>
<dbReference type="Gene3D" id="1.25.40.10">
    <property type="entry name" value="Tetratricopeptide repeat domain"/>
    <property type="match status" value="1"/>
</dbReference>
<dbReference type="Pfam" id="PF24758">
    <property type="entry name" value="LRR_At5g56370"/>
    <property type="match status" value="2"/>
</dbReference>
<protein>
    <recommendedName>
        <fullName evidence="2">F-box/LRR-repeat protein 15/At3g58940/PEG3-like LRR domain-containing protein</fullName>
    </recommendedName>
</protein>
<dbReference type="SUPFAM" id="SSF48452">
    <property type="entry name" value="TPR-like"/>
    <property type="match status" value="1"/>
</dbReference>
<dbReference type="InterPro" id="IPR050754">
    <property type="entry name" value="FKBP4/5/8-like"/>
</dbReference>
<gene>
    <name evidence="3" type="ORF">Cgig2_030000</name>
</gene>
<evidence type="ECO:0000259" key="2">
    <source>
        <dbReference type="Pfam" id="PF24758"/>
    </source>
</evidence>
<sequence length="703" mass="80138">MGKFNSFISQQQLNFDKPETKDQDTGSYRICLISLSTMSFRFWVPKRLAERPSCPRDGAPLYFIKKGLDAERNLSLWENHPEWFDEETKDEYLSFIETTMQNYSLKSLSIRKLTVKVPACRIKWRSCLSPSFSIVLEDSINYRLPAIIFSAKSLKSLSCSRVEIPYYDPSKLISLQCLSLYDVTMEETVLQHIINACPLDRLLLKRCYSLKSILIPHFSKLKMLEFWRKVETGGTINVESSNLVRLCYYSCNENYSEYKMEPSWPWNIHATLSNLRSLQLCGAAIRDETLAKLLPGLALLEILTLCSRHLLENIRIHGVRLKELALNDCDGLADVTVDTPNLCMLCYSGDPDIILVTTNIPPRCKVYFPTVPEAFNTNWFIRWKKLLVESNICRILSIWMPSDVSMIRFNEEKAGKISLLPPYKLEELRISLPLSTCHPDQLSILVTLGDPGSTEAFTELLKKRVECLWHPLTRIEVTGADCSALLYGAEKQSSNYASKNTSSPLESSGDSPTSWANASPAQSPPFLEVESPVTAYLRITAGRVSPPGPPLFVDFTEEQIKDHFDDDVRRIIMEMESSCEALVKLKMLKEEGNKLLKTKDYRLAIITYEKAMQFLCVSVSLNENEATLMKELAIAINLNIAACWLKLLEFELAKQQSGLIMKLDPFNVKVHFRRAQALLQMGLKDQAHQDILNAIRYEPIMKN</sequence>
<feature type="domain" description="F-box/LRR-repeat protein 15/At3g58940/PEG3-like LRR" evidence="2">
    <location>
        <begin position="269"/>
        <end position="347"/>
    </location>
</feature>
<evidence type="ECO:0000256" key="1">
    <source>
        <dbReference type="SAM" id="MobiDB-lite"/>
    </source>
</evidence>
<reference evidence="3" key="1">
    <citation type="submission" date="2022-04" db="EMBL/GenBank/DDBJ databases">
        <title>Carnegiea gigantea Genome sequencing and assembly v2.</title>
        <authorList>
            <person name="Copetti D."/>
            <person name="Sanderson M.J."/>
            <person name="Burquez A."/>
            <person name="Wojciechowski M.F."/>
        </authorList>
    </citation>
    <scope>NUCLEOTIDE SEQUENCE</scope>
    <source>
        <strain evidence="3">SGP5-SGP5p</strain>
        <tissue evidence="3">Aerial part</tissue>
    </source>
</reference>
<dbReference type="InterPro" id="IPR011990">
    <property type="entry name" value="TPR-like_helical_dom_sf"/>
</dbReference>
<name>A0A9Q1K6Y8_9CARY</name>
<evidence type="ECO:0000313" key="4">
    <source>
        <dbReference type="Proteomes" id="UP001153076"/>
    </source>
</evidence>
<dbReference type="GO" id="GO:0012505">
    <property type="term" value="C:endomembrane system"/>
    <property type="evidence" value="ECO:0007669"/>
    <property type="project" value="TreeGrafter"/>
</dbReference>
<proteinExistence type="predicted"/>
<dbReference type="GO" id="GO:0016020">
    <property type="term" value="C:membrane"/>
    <property type="evidence" value="ECO:0007669"/>
    <property type="project" value="TreeGrafter"/>
</dbReference>
<feature type="compositionally biased region" description="Polar residues" evidence="1">
    <location>
        <begin position="495"/>
        <end position="521"/>
    </location>
</feature>